<dbReference type="GO" id="GO:0003700">
    <property type="term" value="F:DNA-binding transcription factor activity"/>
    <property type="evidence" value="ECO:0007669"/>
    <property type="project" value="InterPro"/>
</dbReference>
<evidence type="ECO:0000256" key="4">
    <source>
        <dbReference type="ARBA" id="ARBA00023125"/>
    </source>
</evidence>
<dbReference type="CDD" id="cd00086">
    <property type="entry name" value="homeodomain"/>
    <property type="match status" value="1"/>
</dbReference>
<keyword evidence="5 9" id="KW-0371">Homeobox</keyword>
<keyword evidence="11" id="KW-1133">Transmembrane helix</keyword>
<keyword evidence="7 9" id="KW-0539">Nucleus</keyword>
<dbReference type="InterPro" id="IPR001356">
    <property type="entry name" value="HD"/>
</dbReference>
<protein>
    <recommendedName>
        <fullName evidence="12">Homeobox domain-containing protein</fullName>
    </recommendedName>
</protein>
<keyword evidence="2" id="KW-0217">Developmental protein</keyword>
<feature type="transmembrane region" description="Helical" evidence="11">
    <location>
        <begin position="95"/>
        <end position="118"/>
    </location>
</feature>
<comment type="subcellular location">
    <subcellularLocation>
        <location evidence="1 9 10">Nucleus</location>
    </subcellularLocation>
</comment>
<evidence type="ECO:0000256" key="10">
    <source>
        <dbReference type="RuleBase" id="RU000682"/>
    </source>
</evidence>
<dbReference type="STRING" id="3914.A0A0L9T8H2"/>
<dbReference type="GO" id="GO:0050793">
    <property type="term" value="P:regulation of developmental process"/>
    <property type="evidence" value="ECO:0007669"/>
    <property type="project" value="InterPro"/>
</dbReference>
<evidence type="ECO:0000256" key="6">
    <source>
        <dbReference type="ARBA" id="ARBA00023163"/>
    </source>
</evidence>
<dbReference type="PANTHER" id="PTHR47288:SF1">
    <property type="entry name" value="WUSCHEL-RELATED HOMEOBOX 9"/>
    <property type="match status" value="1"/>
</dbReference>
<evidence type="ECO:0000256" key="3">
    <source>
        <dbReference type="ARBA" id="ARBA00023015"/>
    </source>
</evidence>
<evidence type="ECO:0000313" key="14">
    <source>
        <dbReference type="Proteomes" id="UP000053144"/>
    </source>
</evidence>
<accession>A0A0L9T8H2</accession>
<evidence type="ECO:0000259" key="12">
    <source>
        <dbReference type="PROSITE" id="PS50071"/>
    </source>
</evidence>
<organism evidence="13 14">
    <name type="scientific">Phaseolus angularis</name>
    <name type="common">Azuki bean</name>
    <name type="synonym">Vigna angularis</name>
    <dbReference type="NCBI Taxonomy" id="3914"/>
    <lineage>
        <taxon>Eukaryota</taxon>
        <taxon>Viridiplantae</taxon>
        <taxon>Streptophyta</taxon>
        <taxon>Embryophyta</taxon>
        <taxon>Tracheophyta</taxon>
        <taxon>Spermatophyta</taxon>
        <taxon>Magnoliopsida</taxon>
        <taxon>eudicotyledons</taxon>
        <taxon>Gunneridae</taxon>
        <taxon>Pentapetalae</taxon>
        <taxon>rosids</taxon>
        <taxon>fabids</taxon>
        <taxon>Fabales</taxon>
        <taxon>Fabaceae</taxon>
        <taxon>Papilionoideae</taxon>
        <taxon>50 kb inversion clade</taxon>
        <taxon>NPAAA clade</taxon>
        <taxon>indigoferoid/millettioid clade</taxon>
        <taxon>Phaseoleae</taxon>
        <taxon>Vigna</taxon>
    </lineage>
</organism>
<evidence type="ECO:0000313" key="13">
    <source>
        <dbReference type="EMBL" id="KOM26394.1"/>
    </source>
</evidence>
<dbReference type="Gramene" id="KOM26394">
    <property type="protein sequence ID" value="KOM26394"/>
    <property type="gene ID" value="LR48_Vigan264s000400"/>
</dbReference>
<dbReference type="AlphaFoldDB" id="A0A0L9T8H2"/>
<dbReference type="InterPro" id="IPR009057">
    <property type="entry name" value="Homeodomain-like_sf"/>
</dbReference>
<sequence length="174" mass="20596">MDIEAKTVYKRWRSTPEQVNILLNIFNHGIINPSRDQIREITGRLQEYREVREYSVYCWFQNHGNRVKHRRLPQDVPGTSEPSYSLLPSFMYGKLSFFSFFFFLISLFILFISDYYYFCIAGDPSWVIPQPPRLLDLFPIPAIHEEEEKATQPMSFRIKAPSTELSLRLSFADQ</sequence>
<name>A0A0L9T8H2_PHAAN</name>
<evidence type="ECO:0000256" key="9">
    <source>
        <dbReference type="PROSITE-ProRule" id="PRU00108"/>
    </source>
</evidence>
<reference evidence="14" key="1">
    <citation type="journal article" date="2015" name="Proc. Natl. Acad. Sci. U.S.A.">
        <title>Genome sequencing of adzuki bean (Vigna angularis) provides insight into high starch and low fat accumulation and domestication.</title>
        <authorList>
            <person name="Yang K."/>
            <person name="Tian Z."/>
            <person name="Chen C."/>
            <person name="Luo L."/>
            <person name="Zhao B."/>
            <person name="Wang Z."/>
            <person name="Yu L."/>
            <person name="Li Y."/>
            <person name="Sun Y."/>
            <person name="Li W."/>
            <person name="Chen Y."/>
            <person name="Li Y."/>
            <person name="Zhang Y."/>
            <person name="Ai D."/>
            <person name="Zhao J."/>
            <person name="Shang C."/>
            <person name="Ma Y."/>
            <person name="Wu B."/>
            <person name="Wang M."/>
            <person name="Gao L."/>
            <person name="Sun D."/>
            <person name="Zhang P."/>
            <person name="Guo F."/>
            <person name="Wang W."/>
            <person name="Li Y."/>
            <person name="Wang J."/>
            <person name="Varshney R.K."/>
            <person name="Wang J."/>
            <person name="Ling H.Q."/>
            <person name="Wan P."/>
        </authorList>
    </citation>
    <scope>NUCLEOTIDE SEQUENCE</scope>
    <source>
        <strain evidence="14">cv. Jingnong 6</strain>
    </source>
</reference>
<evidence type="ECO:0000256" key="1">
    <source>
        <dbReference type="ARBA" id="ARBA00004123"/>
    </source>
</evidence>
<keyword evidence="11" id="KW-0812">Transmembrane</keyword>
<dbReference type="InterPro" id="IPR044557">
    <property type="entry name" value="WOX8/9-like"/>
</dbReference>
<dbReference type="PANTHER" id="PTHR47288">
    <property type="entry name" value="WUSCHEL-RELATED HOMEOBOX 9"/>
    <property type="match status" value="1"/>
</dbReference>
<keyword evidence="4 9" id="KW-0238">DNA-binding</keyword>
<dbReference type="Gene3D" id="1.10.10.60">
    <property type="entry name" value="Homeodomain-like"/>
    <property type="match status" value="1"/>
</dbReference>
<dbReference type="EMBL" id="KQ258318">
    <property type="protein sequence ID" value="KOM26394.1"/>
    <property type="molecule type" value="Genomic_DNA"/>
</dbReference>
<gene>
    <name evidence="13" type="ORF">LR48_Vigan264s000400</name>
</gene>
<dbReference type="PROSITE" id="PS50071">
    <property type="entry name" value="HOMEOBOX_2"/>
    <property type="match status" value="1"/>
</dbReference>
<dbReference type="GO" id="GO:0003677">
    <property type="term" value="F:DNA binding"/>
    <property type="evidence" value="ECO:0007669"/>
    <property type="project" value="UniProtKB-UniRule"/>
</dbReference>
<dbReference type="Proteomes" id="UP000053144">
    <property type="component" value="Unassembled WGS sequence"/>
</dbReference>
<dbReference type="GO" id="GO:0005634">
    <property type="term" value="C:nucleus"/>
    <property type="evidence" value="ECO:0007669"/>
    <property type="project" value="UniProtKB-SubCell"/>
</dbReference>
<evidence type="ECO:0000256" key="2">
    <source>
        <dbReference type="ARBA" id="ARBA00022473"/>
    </source>
</evidence>
<dbReference type="SUPFAM" id="SSF46689">
    <property type="entry name" value="Homeodomain-like"/>
    <property type="match status" value="1"/>
</dbReference>
<dbReference type="Pfam" id="PF00046">
    <property type="entry name" value="Homeodomain"/>
    <property type="match status" value="1"/>
</dbReference>
<evidence type="ECO:0000256" key="7">
    <source>
        <dbReference type="ARBA" id="ARBA00023242"/>
    </source>
</evidence>
<feature type="DNA-binding region" description="Homeobox" evidence="9">
    <location>
        <begin position="7"/>
        <end position="71"/>
    </location>
</feature>
<keyword evidence="3" id="KW-0805">Transcription regulation</keyword>
<keyword evidence="11" id="KW-0472">Membrane</keyword>
<evidence type="ECO:0000256" key="8">
    <source>
        <dbReference type="ARBA" id="ARBA00024040"/>
    </source>
</evidence>
<keyword evidence="6" id="KW-0804">Transcription</keyword>
<proteinExistence type="inferred from homology"/>
<evidence type="ECO:0000256" key="11">
    <source>
        <dbReference type="SAM" id="Phobius"/>
    </source>
</evidence>
<feature type="domain" description="Homeobox" evidence="12">
    <location>
        <begin position="5"/>
        <end position="70"/>
    </location>
</feature>
<comment type="similarity">
    <text evidence="8">Belongs to the WUS homeobox family.</text>
</comment>
<evidence type="ECO:0000256" key="5">
    <source>
        <dbReference type="ARBA" id="ARBA00023155"/>
    </source>
</evidence>